<dbReference type="Gene3D" id="3.40.50.10140">
    <property type="entry name" value="Toll/interleukin-1 receptor homology (TIR) domain"/>
    <property type="match status" value="1"/>
</dbReference>
<sequence length="395" mass="46044">MKDLIFISHAVPQDDYLAVWLSSKLSLMGYNVWVDKEDLRSGSAFWNDIEVNMRDKSIRFIALVSYSYIEKSRNKNTGVFSEVTLAKSLSKKIENYIIPLKVDDCSYDDFPINILPLDTIDFSKNWGSGLKKLLKEFEIQNIPKNNSASNVLTLWHDYQDIRGEVLKQEEFYGSNWFVSSLPETISIYKFTGEPKSIYAEIPFPVIRNGDYYLGFFDDSSLYLRTEFKETIAVEEFLADDVCVLNNGDKILDTEPKFTSLMNKSIYNHFYHNEDFRAYPISNKKRVIYPIHTGSSSGFVSFFRNGRKGRRKLKGNKPVNWSFGLSFVFQLYPFPHFIANHHILSSDEDGFFDIDKQLEYRRSIPSEWFNRHWFERILAFMALASGSIENQEIIIN</sequence>
<proteinExistence type="predicted"/>
<dbReference type="InterPro" id="IPR035897">
    <property type="entry name" value="Toll_tir_struct_dom_sf"/>
</dbReference>
<comment type="caution">
    <text evidence="2">The sequence shown here is derived from an EMBL/GenBank/DDBJ whole genome shotgun (WGS) entry which is preliminary data.</text>
</comment>
<gene>
    <name evidence="2" type="ORF">Q2T41_00470</name>
</gene>
<keyword evidence="2" id="KW-0675">Receptor</keyword>
<keyword evidence="3" id="KW-1185">Reference proteome</keyword>
<feature type="domain" description="TIR" evidence="1">
    <location>
        <begin position="5"/>
        <end position="134"/>
    </location>
</feature>
<dbReference type="Pfam" id="PF13676">
    <property type="entry name" value="TIR_2"/>
    <property type="match status" value="1"/>
</dbReference>
<dbReference type="Proteomes" id="UP001168579">
    <property type="component" value="Unassembled WGS sequence"/>
</dbReference>
<name>A0ABT8RJ82_9FLAO</name>
<protein>
    <submittedName>
        <fullName evidence="2">Toll/interleukin-1 receptor domain-containing protein</fullName>
    </submittedName>
</protein>
<dbReference type="InterPro" id="IPR000157">
    <property type="entry name" value="TIR_dom"/>
</dbReference>
<dbReference type="RefSeq" id="WP_304434178.1">
    <property type="nucleotide sequence ID" value="NZ_JAUKUC010000001.1"/>
</dbReference>
<accession>A0ABT8RJ82</accession>
<evidence type="ECO:0000259" key="1">
    <source>
        <dbReference type="Pfam" id="PF13676"/>
    </source>
</evidence>
<organism evidence="2 3">
    <name type="scientific">Maribacter confluentis</name>
    <dbReference type="NCBI Taxonomy" id="1656093"/>
    <lineage>
        <taxon>Bacteria</taxon>
        <taxon>Pseudomonadati</taxon>
        <taxon>Bacteroidota</taxon>
        <taxon>Flavobacteriia</taxon>
        <taxon>Flavobacteriales</taxon>
        <taxon>Flavobacteriaceae</taxon>
        <taxon>Maribacter</taxon>
    </lineage>
</organism>
<reference evidence="2" key="1">
    <citation type="journal article" date="2014" name="Int. J. Syst. Evol. Microbiol.">
        <title>Complete genome of a new Firmicutes species belonging to the dominant human colonic microbiota ('Ruminococcus bicirculans') reveals two chromosomes and a selective capacity to utilize plant glucans.</title>
        <authorList>
            <consortium name="NISC Comparative Sequencing Program"/>
            <person name="Wegmann U."/>
            <person name="Louis P."/>
            <person name="Goesmann A."/>
            <person name="Henrissat B."/>
            <person name="Duncan S.H."/>
            <person name="Flint H.J."/>
        </authorList>
    </citation>
    <scope>NUCLEOTIDE SEQUENCE</scope>
    <source>
        <strain evidence="2">CECT 8869</strain>
    </source>
</reference>
<reference evidence="2" key="2">
    <citation type="submission" date="2023-06" db="EMBL/GenBank/DDBJ databases">
        <authorList>
            <person name="Lucena T."/>
            <person name="Sun Q."/>
        </authorList>
    </citation>
    <scope>NUCLEOTIDE SEQUENCE</scope>
    <source>
        <strain evidence="2">CECT 8869</strain>
    </source>
</reference>
<evidence type="ECO:0000313" key="3">
    <source>
        <dbReference type="Proteomes" id="UP001168579"/>
    </source>
</evidence>
<evidence type="ECO:0000313" key="2">
    <source>
        <dbReference type="EMBL" id="MDO1511134.1"/>
    </source>
</evidence>
<dbReference type="EMBL" id="JAUKUC010000001">
    <property type="protein sequence ID" value="MDO1511134.1"/>
    <property type="molecule type" value="Genomic_DNA"/>
</dbReference>
<dbReference type="SUPFAM" id="SSF52200">
    <property type="entry name" value="Toll/Interleukin receptor TIR domain"/>
    <property type="match status" value="1"/>
</dbReference>